<dbReference type="AlphaFoldDB" id="A0A931FI63"/>
<reference evidence="1" key="1">
    <citation type="submission" date="2020-11" db="EMBL/GenBank/DDBJ databases">
        <title>Isolation and identification of active actinomycetes.</title>
        <authorList>
            <person name="Yu B."/>
        </authorList>
    </citation>
    <scope>NUCLEOTIDE SEQUENCE</scope>
    <source>
        <strain evidence="1">NEAU-YB345</strain>
    </source>
</reference>
<gene>
    <name evidence="1" type="ORF">I2501_31620</name>
</gene>
<keyword evidence="2" id="KW-1185">Reference proteome</keyword>
<comment type="caution">
    <text evidence="1">The sequence shown here is derived from an EMBL/GenBank/DDBJ whole genome shotgun (WGS) entry which is preliminary data.</text>
</comment>
<dbReference type="RefSeq" id="WP_196197747.1">
    <property type="nucleotide sequence ID" value="NZ_JADPRT010000017.1"/>
</dbReference>
<dbReference type="Gene3D" id="1.10.287.1060">
    <property type="entry name" value="ESAT-6-like"/>
    <property type="match status" value="1"/>
</dbReference>
<accession>A0A931FI63</accession>
<dbReference type="EMBL" id="JADPRT010000017">
    <property type="protein sequence ID" value="MBF9072576.1"/>
    <property type="molecule type" value="Genomic_DNA"/>
</dbReference>
<proteinExistence type="predicted"/>
<dbReference type="SUPFAM" id="SSF140453">
    <property type="entry name" value="EsxAB dimer-like"/>
    <property type="match status" value="1"/>
</dbReference>
<evidence type="ECO:0000313" key="1">
    <source>
        <dbReference type="EMBL" id="MBF9072576.1"/>
    </source>
</evidence>
<name>A0A931FI63_9ACTN</name>
<sequence>MATSQKNQADVQSVINGLQEHVSQMISHAQVIEQVTQDVETNFQSLASTNFTGAMREWNTNYTALMNGFQTFLEATVHADTVLNQAEDEAGVIGGNWGSNSLITKTLGG</sequence>
<dbReference type="InterPro" id="IPR036689">
    <property type="entry name" value="ESAT-6-like_sf"/>
</dbReference>
<dbReference type="Proteomes" id="UP000657385">
    <property type="component" value="Unassembled WGS sequence"/>
</dbReference>
<evidence type="ECO:0000313" key="2">
    <source>
        <dbReference type="Proteomes" id="UP000657385"/>
    </source>
</evidence>
<protein>
    <submittedName>
        <fullName evidence="1">Uncharacterized protein</fullName>
    </submittedName>
</protein>
<organism evidence="1 2">
    <name type="scientific">Streptacidiphilus fuscans</name>
    <dbReference type="NCBI Taxonomy" id="2789292"/>
    <lineage>
        <taxon>Bacteria</taxon>
        <taxon>Bacillati</taxon>
        <taxon>Actinomycetota</taxon>
        <taxon>Actinomycetes</taxon>
        <taxon>Kitasatosporales</taxon>
        <taxon>Streptomycetaceae</taxon>
        <taxon>Streptacidiphilus</taxon>
    </lineage>
</organism>